<proteinExistence type="predicted"/>
<dbReference type="Pfam" id="PF01094">
    <property type="entry name" value="ANF_receptor"/>
    <property type="match status" value="1"/>
</dbReference>
<keyword evidence="7" id="KW-0325">Glycoprotein</keyword>
<dbReference type="InterPro" id="IPR002455">
    <property type="entry name" value="GPCR3_GABA-B"/>
</dbReference>
<evidence type="ECO:0000256" key="9">
    <source>
        <dbReference type="SAM" id="MobiDB-lite"/>
    </source>
</evidence>
<dbReference type="Gene3D" id="3.40.50.2300">
    <property type="match status" value="2"/>
</dbReference>
<evidence type="ECO:0000256" key="8">
    <source>
        <dbReference type="ARBA" id="ARBA00023224"/>
    </source>
</evidence>
<dbReference type="PRINTS" id="PR01176">
    <property type="entry name" value="GABABRECEPTR"/>
</dbReference>
<evidence type="ECO:0000256" key="1">
    <source>
        <dbReference type="ARBA" id="ARBA00004370"/>
    </source>
</evidence>
<evidence type="ECO:0000256" key="3">
    <source>
        <dbReference type="ARBA" id="ARBA00022989"/>
    </source>
</evidence>
<keyword evidence="4" id="KW-0297">G-protein coupled receptor</keyword>
<dbReference type="OrthoDB" id="2150267at2759"/>
<feature type="compositionally biased region" description="Acidic residues" evidence="9">
    <location>
        <begin position="109"/>
        <end position="121"/>
    </location>
</feature>
<dbReference type="Proteomes" id="UP000792457">
    <property type="component" value="Unassembled WGS sequence"/>
</dbReference>
<evidence type="ECO:0000256" key="5">
    <source>
        <dbReference type="ARBA" id="ARBA00023136"/>
    </source>
</evidence>
<evidence type="ECO:0000256" key="4">
    <source>
        <dbReference type="ARBA" id="ARBA00023040"/>
    </source>
</evidence>
<protein>
    <recommendedName>
        <fullName evidence="10">Receptor ligand binding region domain-containing protein</fullName>
    </recommendedName>
</protein>
<dbReference type="EMBL" id="KZ308125">
    <property type="protein sequence ID" value="KAG8222159.1"/>
    <property type="molecule type" value="Genomic_DNA"/>
</dbReference>
<dbReference type="PANTHER" id="PTHR10519">
    <property type="entry name" value="GABA-B RECEPTOR"/>
    <property type="match status" value="1"/>
</dbReference>
<feature type="domain" description="Receptor ligand binding region" evidence="10">
    <location>
        <begin position="11"/>
        <end position="86"/>
    </location>
</feature>
<name>A0A8K0JTT8_LADFU</name>
<accession>A0A8K0JTT8</accession>
<evidence type="ECO:0000313" key="11">
    <source>
        <dbReference type="EMBL" id="KAG8222159.1"/>
    </source>
</evidence>
<dbReference type="GO" id="GO:0038039">
    <property type="term" value="C:G protein-coupled receptor heterodimeric complex"/>
    <property type="evidence" value="ECO:0007669"/>
    <property type="project" value="TreeGrafter"/>
</dbReference>
<comment type="subcellular location">
    <subcellularLocation>
        <location evidence="1">Membrane</location>
    </subcellularLocation>
</comment>
<evidence type="ECO:0000313" key="12">
    <source>
        <dbReference type="Proteomes" id="UP000792457"/>
    </source>
</evidence>
<dbReference type="GO" id="GO:0007214">
    <property type="term" value="P:gamma-aminobutyric acid signaling pathway"/>
    <property type="evidence" value="ECO:0007669"/>
    <property type="project" value="TreeGrafter"/>
</dbReference>
<keyword evidence="5" id="KW-0472">Membrane</keyword>
<keyword evidence="8" id="KW-0807">Transducer</keyword>
<sequence length="188" mass="21621">MLCALFLEQAHNRLVADLELEGVSVAESQSFVPRELKTALLRLKRRDVRVILGNFNETWARRVFCAALSEGLVGRRYQWLLVGTYSQNWWEVHEMWQVVDEKPPKTLGPDDEEEEEEEEDFSNCSPDQLSEALEGCILTDLLPLSTNGEITVSGIRNLELQVQFCNNSPETRTILRPKQDSNPKPHRR</sequence>
<keyword evidence="3" id="KW-1133">Transmembrane helix</keyword>
<organism evidence="11 12">
    <name type="scientific">Ladona fulva</name>
    <name type="common">Scarce chaser dragonfly</name>
    <name type="synonym">Libellula fulva</name>
    <dbReference type="NCBI Taxonomy" id="123851"/>
    <lineage>
        <taxon>Eukaryota</taxon>
        <taxon>Metazoa</taxon>
        <taxon>Ecdysozoa</taxon>
        <taxon>Arthropoda</taxon>
        <taxon>Hexapoda</taxon>
        <taxon>Insecta</taxon>
        <taxon>Pterygota</taxon>
        <taxon>Palaeoptera</taxon>
        <taxon>Odonata</taxon>
        <taxon>Epiprocta</taxon>
        <taxon>Anisoptera</taxon>
        <taxon>Libelluloidea</taxon>
        <taxon>Libellulidae</taxon>
        <taxon>Ladona</taxon>
    </lineage>
</organism>
<reference evidence="11" key="2">
    <citation type="submission" date="2017-10" db="EMBL/GenBank/DDBJ databases">
        <title>Ladona fulva Genome sequencing and assembly.</title>
        <authorList>
            <person name="Murali S."/>
            <person name="Richards S."/>
            <person name="Bandaranaike D."/>
            <person name="Bellair M."/>
            <person name="Blankenburg K."/>
            <person name="Chao H."/>
            <person name="Dinh H."/>
            <person name="Doddapaneni H."/>
            <person name="Dugan-Rocha S."/>
            <person name="Elkadiri S."/>
            <person name="Gnanaolivu R."/>
            <person name="Hernandez B."/>
            <person name="Skinner E."/>
            <person name="Javaid M."/>
            <person name="Lee S."/>
            <person name="Li M."/>
            <person name="Ming W."/>
            <person name="Munidasa M."/>
            <person name="Muniz J."/>
            <person name="Nguyen L."/>
            <person name="Hughes D."/>
            <person name="Osuji N."/>
            <person name="Pu L.-L."/>
            <person name="Puazo M."/>
            <person name="Qu C."/>
            <person name="Quiroz J."/>
            <person name="Raj R."/>
            <person name="Weissenberger G."/>
            <person name="Xin Y."/>
            <person name="Zou X."/>
            <person name="Han Y."/>
            <person name="Worley K."/>
            <person name="Muzny D."/>
            <person name="Gibbs R."/>
        </authorList>
    </citation>
    <scope>NUCLEOTIDE SEQUENCE</scope>
    <source>
        <strain evidence="11">Sampled in the wild</strain>
    </source>
</reference>
<comment type="caution">
    <text evidence="11">The sequence shown here is derived from an EMBL/GenBank/DDBJ whole genome shotgun (WGS) entry which is preliminary data.</text>
</comment>
<keyword evidence="6" id="KW-0675">Receptor</keyword>
<feature type="region of interest" description="Disordered" evidence="9">
    <location>
        <begin position="101"/>
        <end position="126"/>
    </location>
</feature>
<dbReference type="InterPro" id="IPR028082">
    <property type="entry name" value="Peripla_BP_I"/>
</dbReference>
<dbReference type="InterPro" id="IPR001828">
    <property type="entry name" value="ANF_lig-bd_rcpt"/>
</dbReference>
<dbReference type="PANTHER" id="PTHR10519:SF74">
    <property type="entry name" value="GAMMA-AMINOBUTYRIC ACID TYPE B RECEPTOR SUBUNIT 2"/>
    <property type="match status" value="1"/>
</dbReference>
<reference evidence="11" key="1">
    <citation type="submission" date="2013-04" db="EMBL/GenBank/DDBJ databases">
        <authorList>
            <person name="Qu J."/>
            <person name="Murali S.C."/>
            <person name="Bandaranaike D."/>
            <person name="Bellair M."/>
            <person name="Blankenburg K."/>
            <person name="Chao H."/>
            <person name="Dinh H."/>
            <person name="Doddapaneni H."/>
            <person name="Downs B."/>
            <person name="Dugan-Rocha S."/>
            <person name="Elkadiri S."/>
            <person name="Gnanaolivu R.D."/>
            <person name="Hernandez B."/>
            <person name="Javaid M."/>
            <person name="Jayaseelan J.C."/>
            <person name="Lee S."/>
            <person name="Li M."/>
            <person name="Ming W."/>
            <person name="Munidasa M."/>
            <person name="Muniz J."/>
            <person name="Nguyen L."/>
            <person name="Ongeri F."/>
            <person name="Osuji N."/>
            <person name="Pu L.-L."/>
            <person name="Puazo M."/>
            <person name="Qu C."/>
            <person name="Quiroz J."/>
            <person name="Raj R."/>
            <person name="Weissenberger G."/>
            <person name="Xin Y."/>
            <person name="Zou X."/>
            <person name="Han Y."/>
            <person name="Richards S."/>
            <person name="Worley K."/>
            <person name="Muzny D."/>
            <person name="Gibbs R."/>
        </authorList>
    </citation>
    <scope>NUCLEOTIDE SEQUENCE</scope>
    <source>
        <strain evidence="11">Sampled in the wild</strain>
    </source>
</reference>
<evidence type="ECO:0000259" key="10">
    <source>
        <dbReference type="Pfam" id="PF01094"/>
    </source>
</evidence>
<dbReference type="GO" id="GO:0004965">
    <property type="term" value="F:G protein-coupled GABA receptor activity"/>
    <property type="evidence" value="ECO:0007669"/>
    <property type="project" value="InterPro"/>
</dbReference>
<dbReference type="SUPFAM" id="SSF53822">
    <property type="entry name" value="Periplasmic binding protein-like I"/>
    <property type="match status" value="1"/>
</dbReference>
<evidence type="ECO:0000256" key="6">
    <source>
        <dbReference type="ARBA" id="ARBA00023170"/>
    </source>
</evidence>
<keyword evidence="2" id="KW-0812">Transmembrane</keyword>
<evidence type="ECO:0000256" key="7">
    <source>
        <dbReference type="ARBA" id="ARBA00023180"/>
    </source>
</evidence>
<evidence type="ECO:0000256" key="2">
    <source>
        <dbReference type="ARBA" id="ARBA00022692"/>
    </source>
</evidence>
<keyword evidence="12" id="KW-1185">Reference proteome</keyword>
<dbReference type="AlphaFoldDB" id="A0A8K0JTT8"/>
<gene>
    <name evidence="11" type="ORF">J437_LFUL000740</name>
</gene>